<proteinExistence type="predicted"/>
<name>A0A2W4CDG1_9HYPH</name>
<evidence type="ECO:0000256" key="2">
    <source>
        <dbReference type="RuleBase" id="RU000408"/>
    </source>
</evidence>
<reference evidence="4 5" key="1">
    <citation type="journal article" date="2018" name="Sci. Rep.">
        <title>Rhizobium tumorigenes sp. nov., a novel plant tumorigenic bacterium isolated from cane gall tumors on thornless blackberry.</title>
        <authorList>
            <person name="Kuzmanovi N."/>
            <person name="Smalla K."/>
            <person name="Gronow S."/>
            <person name="PuBawska J."/>
        </authorList>
    </citation>
    <scope>NUCLEOTIDE SEQUENCE [LARGE SCALE GENOMIC DNA]</scope>
    <source>
        <strain evidence="4 5">CCBAU 85046</strain>
    </source>
</reference>
<dbReference type="InterPro" id="IPR011129">
    <property type="entry name" value="CSD"/>
</dbReference>
<dbReference type="InterPro" id="IPR052069">
    <property type="entry name" value="Ca-reg_mRNA-binding_domain"/>
</dbReference>
<dbReference type="GO" id="GO:0003730">
    <property type="term" value="F:mRNA 3'-UTR binding"/>
    <property type="evidence" value="ECO:0007669"/>
    <property type="project" value="TreeGrafter"/>
</dbReference>
<dbReference type="PANTHER" id="PTHR12962:SF1">
    <property type="entry name" value="COLD SHOCK DOMAIN-CONTAINING PROTEIN CG9705"/>
    <property type="match status" value="1"/>
</dbReference>
<sequence length="104" mass="11650">MAAGTVKFFDPSKGFGFITPDDGGADVFMHLSKIEEANLAHPEVGTRMSYELLEKNGKISAVKLGILPPSPESTSKFKPFVRKHERELDAEELFEREWGLRRAN</sequence>
<dbReference type="InterPro" id="IPR002059">
    <property type="entry name" value="CSP_DNA-bd"/>
</dbReference>
<dbReference type="PROSITE" id="PS00352">
    <property type="entry name" value="CSD_1"/>
    <property type="match status" value="1"/>
</dbReference>
<evidence type="ECO:0000313" key="5">
    <source>
        <dbReference type="Proteomes" id="UP000248925"/>
    </source>
</evidence>
<dbReference type="OrthoDB" id="8373599at2"/>
<organism evidence="4 5">
    <name type="scientific">Rhizobium tubonense</name>
    <dbReference type="NCBI Taxonomy" id="484088"/>
    <lineage>
        <taxon>Bacteria</taxon>
        <taxon>Pseudomonadati</taxon>
        <taxon>Pseudomonadota</taxon>
        <taxon>Alphaproteobacteria</taxon>
        <taxon>Hyphomicrobiales</taxon>
        <taxon>Rhizobiaceae</taxon>
        <taxon>Rhizobium/Agrobacterium group</taxon>
        <taxon>Rhizobium</taxon>
    </lineage>
</organism>
<comment type="caution">
    <text evidence="4">The sequence shown here is derived from an EMBL/GenBank/DDBJ whole genome shotgun (WGS) entry which is preliminary data.</text>
</comment>
<keyword evidence="5" id="KW-1185">Reference proteome</keyword>
<evidence type="ECO:0000256" key="1">
    <source>
        <dbReference type="ARBA" id="ARBA00022553"/>
    </source>
</evidence>
<dbReference type="Gene3D" id="2.40.50.140">
    <property type="entry name" value="Nucleic acid-binding proteins"/>
    <property type="match status" value="1"/>
</dbReference>
<dbReference type="PROSITE" id="PS51857">
    <property type="entry name" value="CSD_2"/>
    <property type="match status" value="1"/>
</dbReference>
<dbReference type="GO" id="GO:0043488">
    <property type="term" value="P:regulation of mRNA stability"/>
    <property type="evidence" value="ECO:0007669"/>
    <property type="project" value="TreeGrafter"/>
</dbReference>
<dbReference type="SUPFAM" id="SSF50249">
    <property type="entry name" value="Nucleic acid-binding proteins"/>
    <property type="match status" value="1"/>
</dbReference>
<evidence type="ECO:0000313" key="4">
    <source>
        <dbReference type="EMBL" id="PZM08835.1"/>
    </source>
</evidence>
<protein>
    <submittedName>
        <fullName evidence="4">Cold-shock protein</fullName>
    </submittedName>
</protein>
<dbReference type="Proteomes" id="UP000248925">
    <property type="component" value="Unassembled WGS sequence"/>
</dbReference>
<gene>
    <name evidence="4" type="ORF">CPY51_28130</name>
</gene>
<dbReference type="GO" id="GO:0005829">
    <property type="term" value="C:cytosol"/>
    <property type="evidence" value="ECO:0007669"/>
    <property type="project" value="UniProtKB-ARBA"/>
</dbReference>
<comment type="subcellular location">
    <subcellularLocation>
        <location evidence="2">Cytoplasm</location>
    </subcellularLocation>
</comment>
<dbReference type="PANTHER" id="PTHR12962">
    <property type="entry name" value="CALCIUM-REGULATED HEAT STABLE PROTEIN CRHSP-24-RELATED"/>
    <property type="match status" value="1"/>
</dbReference>
<dbReference type="SMART" id="SM00357">
    <property type="entry name" value="CSP"/>
    <property type="match status" value="1"/>
</dbReference>
<feature type="domain" description="CSD" evidence="3">
    <location>
        <begin position="1"/>
        <end position="66"/>
    </location>
</feature>
<accession>A0A2W4CDG1</accession>
<dbReference type="EMBL" id="PCDP01000065">
    <property type="protein sequence ID" value="PZM08835.1"/>
    <property type="molecule type" value="Genomic_DNA"/>
</dbReference>
<keyword evidence="1" id="KW-0597">Phosphoprotein</keyword>
<dbReference type="RefSeq" id="WP_111163524.1">
    <property type="nucleotide sequence ID" value="NZ_PCDP01000065.1"/>
</dbReference>
<dbReference type="InterPro" id="IPR012340">
    <property type="entry name" value="NA-bd_OB-fold"/>
</dbReference>
<evidence type="ECO:0000259" key="3">
    <source>
        <dbReference type="PROSITE" id="PS51857"/>
    </source>
</evidence>
<dbReference type="Pfam" id="PF00313">
    <property type="entry name" value="CSD"/>
    <property type="match status" value="1"/>
</dbReference>
<dbReference type="AlphaFoldDB" id="A0A2W4CDG1"/>
<dbReference type="InterPro" id="IPR019844">
    <property type="entry name" value="CSD_CS"/>
</dbReference>
<dbReference type="CDD" id="cd04458">
    <property type="entry name" value="CSP_CDS"/>
    <property type="match status" value="1"/>
</dbReference>